<sequence>MKFTALLLVLATAVAATQFARDVPADPNGNSNSPSNDAPVAPADNPQPAMPADASLQADGSYYEPVANQTSDLSAPGKASSADGGKLAAIGPEYDPKTGNHGVSGPESSDPSGTNAELPAGAVKDAAYNAQGATYGGGKGSDYGSQGAGSGGKGADDDGNRLGSGRQSAGHGGSGYGGGKGSDGVRFGLGGQSPATPYMVVPLFSRGFTADYAPHPAYHFGKRAMPELTRRGLRGGLGLNYGPNYGRIGYGIRPVLGQDRYIHKHNRKNQRFNYGNVKAKNFNYINRKLYV</sequence>
<proteinExistence type="predicted"/>
<accession>A0A9W8DZT4</accession>
<dbReference type="AlphaFoldDB" id="A0A9W8DZT4"/>
<protein>
    <submittedName>
        <fullName evidence="3">Uncharacterized protein</fullName>
    </submittedName>
</protein>
<evidence type="ECO:0000256" key="2">
    <source>
        <dbReference type="SAM" id="SignalP"/>
    </source>
</evidence>
<evidence type="ECO:0000256" key="1">
    <source>
        <dbReference type="SAM" id="MobiDB-lite"/>
    </source>
</evidence>
<gene>
    <name evidence="3" type="ORF">IWQ60_004418</name>
</gene>
<feature type="signal peptide" evidence="2">
    <location>
        <begin position="1"/>
        <end position="16"/>
    </location>
</feature>
<feature type="compositionally biased region" description="Gly residues" evidence="1">
    <location>
        <begin position="170"/>
        <end position="179"/>
    </location>
</feature>
<reference evidence="3" key="1">
    <citation type="submission" date="2022-07" db="EMBL/GenBank/DDBJ databases">
        <title>Phylogenomic reconstructions and comparative analyses of Kickxellomycotina fungi.</title>
        <authorList>
            <person name="Reynolds N.K."/>
            <person name="Stajich J.E."/>
            <person name="Barry K."/>
            <person name="Grigoriev I.V."/>
            <person name="Crous P."/>
            <person name="Smith M.E."/>
        </authorList>
    </citation>
    <scope>NUCLEOTIDE SEQUENCE</scope>
    <source>
        <strain evidence="3">RSA 861</strain>
    </source>
</reference>
<keyword evidence="4" id="KW-1185">Reference proteome</keyword>
<feature type="chain" id="PRO_5040788522" evidence="2">
    <location>
        <begin position="17"/>
        <end position="291"/>
    </location>
</feature>
<feature type="region of interest" description="Disordered" evidence="1">
    <location>
        <begin position="134"/>
        <end position="179"/>
    </location>
</feature>
<comment type="caution">
    <text evidence="3">The sequence shown here is derived from an EMBL/GenBank/DDBJ whole genome shotgun (WGS) entry which is preliminary data.</text>
</comment>
<feature type="compositionally biased region" description="Polar residues" evidence="1">
    <location>
        <begin position="106"/>
        <end position="115"/>
    </location>
</feature>
<keyword evidence="2" id="KW-0732">Signal</keyword>
<dbReference type="EMBL" id="JANBPT010000213">
    <property type="protein sequence ID" value="KAJ1925677.1"/>
    <property type="molecule type" value="Genomic_DNA"/>
</dbReference>
<feature type="compositionally biased region" description="Gly residues" evidence="1">
    <location>
        <begin position="134"/>
        <end position="153"/>
    </location>
</feature>
<feature type="compositionally biased region" description="Low complexity" evidence="1">
    <location>
        <begin position="25"/>
        <end position="39"/>
    </location>
</feature>
<feature type="region of interest" description="Disordered" evidence="1">
    <location>
        <begin position="24"/>
        <end position="118"/>
    </location>
</feature>
<name>A0A9W8DZT4_9FUNG</name>
<evidence type="ECO:0000313" key="4">
    <source>
        <dbReference type="Proteomes" id="UP001150569"/>
    </source>
</evidence>
<evidence type="ECO:0000313" key="3">
    <source>
        <dbReference type="EMBL" id="KAJ1925677.1"/>
    </source>
</evidence>
<organism evidence="3 4">
    <name type="scientific">Tieghemiomyces parasiticus</name>
    <dbReference type="NCBI Taxonomy" id="78921"/>
    <lineage>
        <taxon>Eukaryota</taxon>
        <taxon>Fungi</taxon>
        <taxon>Fungi incertae sedis</taxon>
        <taxon>Zoopagomycota</taxon>
        <taxon>Kickxellomycotina</taxon>
        <taxon>Dimargaritomycetes</taxon>
        <taxon>Dimargaritales</taxon>
        <taxon>Dimargaritaceae</taxon>
        <taxon>Tieghemiomyces</taxon>
    </lineage>
</organism>
<dbReference type="Proteomes" id="UP001150569">
    <property type="component" value="Unassembled WGS sequence"/>
</dbReference>